<sequence>MATIATFQLPLEGFPLGVGIAGDRSIRVELERVVPTEGVNIPFFWVWNCTDFDAFERRVRDTDAVQSVTVLTEAEDGRLYRARWSDAVEGFLSGITELGATLLNGAGTRDGWRFELRFDERSTVRTFLEYCQEQAVPVELTRLYTPQEASARDRYSLTDEQRETIRLAYERGYFDEPREITQAQLAEAFDISQRAVSRRLQRGLSRLIAETIAVDADSSER</sequence>
<name>A0AAP3E6B1_9EURY</name>
<evidence type="ECO:0000313" key="5">
    <source>
        <dbReference type="EMBL" id="MCU4751780.1"/>
    </source>
</evidence>
<evidence type="ECO:0000259" key="4">
    <source>
        <dbReference type="Pfam" id="PF15915"/>
    </source>
</evidence>
<evidence type="ECO:0000256" key="1">
    <source>
        <dbReference type="ARBA" id="ARBA00023015"/>
    </source>
</evidence>
<organism evidence="5 6">
    <name type="scientific">Natronosalvus hydrolyticus</name>
    <dbReference type="NCBI Taxonomy" id="2979988"/>
    <lineage>
        <taxon>Archaea</taxon>
        <taxon>Methanobacteriati</taxon>
        <taxon>Methanobacteriota</taxon>
        <taxon>Stenosarchaea group</taxon>
        <taxon>Halobacteria</taxon>
        <taxon>Halobacteriales</taxon>
        <taxon>Natrialbaceae</taxon>
        <taxon>Natronosalvus</taxon>
    </lineage>
</organism>
<dbReference type="SUPFAM" id="SSF88659">
    <property type="entry name" value="Sigma3 and sigma4 domains of RNA polymerase sigma factors"/>
    <property type="match status" value="1"/>
</dbReference>
<evidence type="ECO:0000313" key="6">
    <source>
        <dbReference type="Proteomes" id="UP001321047"/>
    </source>
</evidence>
<dbReference type="PANTHER" id="PTHR34236:SF1">
    <property type="entry name" value="DIMETHYL SULFOXIDE REDUCTASE TRANSCRIPTIONAL ACTIVATOR"/>
    <property type="match status" value="1"/>
</dbReference>
<gene>
    <name evidence="5" type="ORF">OB919_07260</name>
</gene>
<keyword evidence="2" id="KW-0804">Transcription</keyword>
<evidence type="ECO:0000256" key="2">
    <source>
        <dbReference type="ARBA" id="ARBA00023163"/>
    </source>
</evidence>
<accession>A0AAP3E6B1</accession>
<protein>
    <submittedName>
        <fullName evidence="5">Helix-turn-helix domain-containing protein</fullName>
    </submittedName>
</protein>
<proteinExistence type="predicted"/>
<dbReference type="PANTHER" id="PTHR34236">
    <property type="entry name" value="DIMETHYL SULFOXIDE REDUCTASE TRANSCRIPTIONAL ACTIVATOR"/>
    <property type="match status" value="1"/>
</dbReference>
<feature type="domain" description="HTH bat-type" evidence="3">
    <location>
        <begin position="157"/>
        <end position="208"/>
    </location>
</feature>
<dbReference type="InterPro" id="IPR036388">
    <property type="entry name" value="WH-like_DNA-bd_sf"/>
</dbReference>
<reference evidence="5 6" key="1">
    <citation type="submission" date="2022-09" db="EMBL/GenBank/DDBJ databases">
        <title>Enrichment on poylsaccharides allowed isolation of novel metabolic and taxonomic groups of Haloarchaea.</title>
        <authorList>
            <person name="Sorokin D.Y."/>
            <person name="Elcheninov A.G."/>
            <person name="Khizhniak T.V."/>
            <person name="Kolganova T.V."/>
            <person name="Kublanov I.V."/>
        </authorList>
    </citation>
    <scope>NUCLEOTIDE SEQUENCE [LARGE SCALE GENOMIC DNA]</scope>
    <source>
        <strain evidence="5 6">AArc-curdl1</strain>
    </source>
</reference>
<dbReference type="Pfam" id="PF15915">
    <property type="entry name" value="BAT"/>
    <property type="match status" value="1"/>
</dbReference>
<dbReference type="InterPro" id="IPR013324">
    <property type="entry name" value="RNA_pol_sigma_r3/r4-like"/>
</dbReference>
<dbReference type="InterPro" id="IPR031803">
    <property type="entry name" value="BAT_GAF/HTH-assoc"/>
</dbReference>
<keyword evidence="1" id="KW-0805">Transcription regulation</keyword>
<keyword evidence="6" id="KW-1185">Reference proteome</keyword>
<dbReference type="InterPro" id="IPR007050">
    <property type="entry name" value="HTH_bacterioopsin"/>
</dbReference>
<dbReference type="RefSeq" id="WP_342807909.1">
    <property type="nucleotide sequence ID" value="NZ_JAOPJZ010000004.1"/>
</dbReference>
<dbReference type="AlphaFoldDB" id="A0AAP3E6B1"/>
<dbReference type="Gene3D" id="1.10.10.10">
    <property type="entry name" value="Winged helix-like DNA-binding domain superfamily/Winged helix DNA-binding domain"/>
    <property type="match status" value="1"/>
</dbReference>
<comment type="caution">
    <text evidence="5">The sequence shown here is derived from an EMBL/GenBank/DDBJ whole genome shotgun (WGS) entry which is preliminary data.</text>
</comment>
<evidence type="ECO:0000259" key="3">
    <source>
        <dbReference type="Pfam" id="PF04967"/>
    </source>
</evidence>
<dbReference type="Pfam" id="PF04967">
    <property type="entry name" value="HTH_10"/>
    <property type="match status" value="1"/>
</dbReference>
<feature type="domain" description="Bacterioopsin transcriptional activator GAF and HTH associated" evidence="4">
    <location>
        <begin position="19"/>
        <end position="142"/>
    </location>
</feature>
<dbReference type="Proteomes" id="UP001321047">
    <property type="component" value="Unassembled WGS sequence"/>
</dbReference>
<dbReference type="EMBL" id="JAOPJZ010000004">
    <property type="protein sequence ID" value="MCU4751780.1"/>
    <property type="molecule type" value="Genomic_DNA"/>
</dbReference>